<dbReference type="Proteomes" id="UP000593892">
    <property type="component" value="Chromosome"/>
</dbReference>
<proteinExistence type="predicted"/>
<reference evidence="1 2" key="1">
    <citation type="submission" date="2020-10" db="EMBL/GenBank/DDBJ databases">
        <title>Complete genome sequence of Paludibaculum fermentans P105T, a facultatively anaerobic acidobacterium capable of dissimilatory Fe(III) reduction.</title>
        <authorList>
            <person name="Dedysh S.N."/>
            <person name="Beletsky A.V."/>
            <person name="Kulichevskaya I.S."/>
            <person name="Mardanov A.V."/>
            <person name="Ravin N.V."/>
        </authorList>
    </citation>
    <scope>NUCLEOTIDE SEQUENCE [LARGE SCALE GENOMIC DNA]</scope>
    <source>
        <strain evidence="1 2">P105</strain>
    </source>
</reference>
<evidence type="ECO:0000313" key="2">
    <source>
        <dbReference type="Proteomes" id="UP000593892"/>
    </source>
</evidence>
<dbReference type="KEGG" id="pfer:IRI77_15910"/>
<evidence type="ECO:0000313" key="1">
    <source>
        <dbReference type="EMBL" id="QOY91373.1"/>
    </source>
</evidence>
<keyword evidence="2" id="KW-1185">Reference proteome</keyword>
<dbReference type="AlphaFoldDB" id="A0A7S7SNX1"/>
<organism evidence="1 2">
    <name type="scientific">Paludibaculum fermentans</name>
    <dbReference type="NCBI Taxonomy" id="1473598"/>
    <lineage>
        <taxon>Bacteria</taxon>
        <taxon>Pseudomonadati</taxon>
        <taxon>Acidobacteriota</taxon>
        <taxon>Terriglobia</taxon>
        <taxon>Bryobacterales</taxon>
        <taxon>Bryobacteraceae</taxon>
        <taxon>Paludibaculum</taxon>
    </lineage>
</organism>
<sequence length="154" mass="17583">MNRNLIALSNGKETFIQTVKAIWGDANRFSLTVQLQLGTSEHLDAFLDSLVPWLICETETNHWPGTVLYGAKANVRFYRCTPHSLSAIVEQAGRWFWLQPEMPEDLAIYRNDGSVIFESICHEEDVLLHFTEEEFIGLPLSIREKMVQTGRQSG</sequence>
<accession>A0A7S7SNX1</accession>
<dbReference type="EMBL" id="CP063849">
    <property type="protein sequence ID" value="QOY91373.1"/>
    <property type="molecule type" value="Genomic_DNA"/>
</dbReference>
<name>A0A7S7SNX1_PALFE</name>
<gene>
    <name evidence="1" type="ORF">IRI77_15910</name>
</gene>
<dbReference type="RefSeq" id="WP_194453027.1">
    <property type="nucleotide sequence ID" value="NZ_CP063849.1"/>
</dbReference>
<protein>
    <submittedName>
        <fullName evidence="1">Uncharacterized protein</fullName>
    </submittedName>
</protein>